<feature type="domain" description="Lariat debranching enzyme C-terminal" evidence="11">
    <location>
        <begin position="370"/>
        <end position="515"/>
    </location>
</feature>
<dbReference type="GO" id="GO:0046872">
    <property type="term" value="F:metal ion binding"/>
    <property type="evidence" value="ECO:0007669"/>
    <property type="project" value="UniProtKB-KW"/>
</dbReference>
<feature type="region of interest" description="Disordered" evidence="10">
    <location>
        <begin position="513"/>
        <end position="573"/>
    </location>
</feature>
<feature type="region of interest" description="Disordered" evidence="10">
    <location>
        <begin position="279"/>
        <end position="299"/>
    </location>
</feature>
<keyword evidence="6" id="KW-0862">Zinc</keyword>
<evidence type="ECO:0000256" key="4">
    <source>
        <dbReference type="ARBA" id="ARBA00022723"/>
    </source>
</evidence>
<comment type="cofactor">
    <cofactor evidence="1">
        <name>Mn(2+)</name>
        <dbReference type="ChEBI" id="CHEBI:29035"/>
    </cofactor>
</comment>
<keyword evidence="5" id="KW-0378">Hydrolase</keyword>
<organism evidence="12 13">
    <name type="scientific">Elsinoe australis</name>
    <dbReference type="NCBI Taxonomy" id="40998"/>
    <lineage>
        <taxon>Eukaryota</taxon>
        <taxon>Fungi</taxon>
        <taxon>Dikarya</taxon>
        <taxon>Ascomycota</taxon>
        <taxon>Pezizomycotina</taxon>
        <taxon>Dothideomycetes</taxon>
        <taxon>Dothideomycetidae</taxon>
        <taxon>Myriangiales</taxon>
        <taxon>Elsinoaceae</taxon>
        <taxon>Elsinoe</taxon>
    </lineage>
</organism>
<accession>A0A4U7AVR4</accession>
<comment type="subcellular location">
    <subcellularLocation>
        <location evidence="3">Nucleus</location>
    </subcellularLocation>
</comment>
<reference evidence="12 13" key="1">
    <citation type="submission" date="2018-02" db="EMBL/GenBank/DDBJ databases">
        <title>Draft genome sequences of Elsinoe sp., causing black scab on jojoba.</title>
        <authorList>
            <person name="Stodart B."/>
            <person name="Jeffress S."/>
            <person name="Ash G."/>
            <person name="Arun Chinnappa K."/>
        </authorList>
    </citation>
    <scope>NUCLEOTIDE SEQUENCE [LARGE SCALE GENOMIC DNA]</scope>
    <source>
        <strain evidence="12 13">Hillstone_2</strain>
    </source>
</reference>
<dbReference type="InterPro" id="IPR041816">
    <property type="entry name" value="Dbr1_N"/>
</dbReference>
<dbReference type="AlphaFoldDB" id="A0A4U7AVR4"/>
<dbReference type="InterPro" id="IPR029052">
    <property type="entry name" value="Metallo-depent_PP-like"/>
</dbReference>
<evidence type="ECO:0000256" key="8">
    <source>
        <dbReference type="ARBA" id="ARBA00023211"/>
    </source>
</evidence>
<sequence>MVEPTLTTSHGLRIAIEGCGHGVLHSIYASVAAACQRANWPGVDLLIIGGDFQSVRNADDLACVSMPPKYRSMQDFHEYYSGARQAPYLTIFVGGNHEASNYLFELHYGGWVAPNIYFMGAANVVRVGPLRIAGMSGIWKGYDYRKPHHERLPYNSDDVKSVYHTREVDVRKLLAVRTQLDVGVSHDWPKGIEWEGDHAKLFRKKDHLEQDAKEGRLGNTAAKMVMDRLRPRYWYSAHLHIKFSAIVRHEGAKAESKEEKALAATNQAADKNADEIDLDMDEDTGAPTTNGHATTPVENTDEIDLDLDEDEDDVAATAQANSELHGANGAPEPVTEEPPPPASEVSDSLRAQLPEAFTRPKTPPPESLPFPSGITNTTTKFLALDKCLPNRDFLQLSAIDTDQVVEESQRPLKLYYDKEWLAITRVFASELVVGDPSAQVPAHKGEAHYRPLIKEEEQWVEEHLVKAEKMQVPDNFQITAPTYDGQGIENVQMPREYSNNQTKDYCQMLEIPNPFDISEEEKDARMKRGPRPEEARGNRGGRGGFGRGGGRGRGGGGGRGGFGRGRGRRGGRW</sequence>
<evidence type="ECO:0000313" key="13">
    <source>
        <dbReference type="Proteomes" id="UP000308133"/>
    </source>
</evidence>
<gene>
    <name evidence="12" type="ORF">C1H76_5346</name>
</gene>
<dbReference type="Proteomes" id="UP000308133">
    <property type="component" value="Unassembled WGS sequence"/>
</dbReference>
<dbReference type="InterPro" id="IPR007708">
    <property type="entry name" value="DBR1_C"/>
</dbReference>
<keyword evidence="4" id="KW-0479">Metal-binding</keyword>
<proteinExistence type="predicted"/>
<name>A0A4U7AVR4_9PEZI</name>
<dbReference type="GO" id="GO:0005634">
    <property type="term" value="C:nucleus"/>
    <property type="evidence" value="ECO:0007669"/>
    <property type="project" value="UniProtKB-SubCell"/>
</dbReference>
<evidence type="ECO:0000256" key="2">
    <source>
        <dbReference type="ARBA" id="ARBA00001947"/>
    </source>
</evidence>
<dbReference type="SUPFAM" id="SSF56300">
    <property type="entry name" value="Metallo-dependent phosphatases"/>
    <property type="match status" value="1"/>
</dbReference>
<dbReference type="GO" id="GO:0008419">
    <property type="term" value="F:RNA lariat debranching enzyme activity"/>
    <property type="evidence" value="ECO:0007669"/>
    <property type="project" value="TreeGrafter"/>
</dbReference>
<comment type="caution">
    <text evidence="12">The sequence shown here is derived from an EMBL/GenBank/DDBJ whole genome shotgun (WGS) entry which is preliminary data.</text>
</comment>
<evidence type="ECO:0000313" key="12">
    <source>
        <dbReference type="EMBL" id="TKX22563.1"/>
    </source>
</evidence>
<evidence type="ECO:0000256" key="9">
    <source>
        <dbReference type="ARBA" id="ARBA00023242"/>
    </source>
</evidence>
<keyword evidence="7" id="KW-0408">Iron</keyword>
<evidence type="ECO:0000256" key="7">
    <source>
        <dbReference type="ARBA" id="ARBA00023004"/>
    </source>
</evidence>
<evidence type="ECO:0000256" key="1">
    <source>
        <dbReference type="ARBA" id="ARBA00001936"/>
    </source>
</evidence>
<evidence type="ECO:0000256" key="6">
    <source>
        <dbReference type="ARBA" id="ARBA00022833"/>
    </source>
</evidence>
<dbReference type="GO" id="GO:0000398">
    <property type="term" value="P:mRNA splicing, via spliceosome"/>
    <property type="evidence" value="ECO:0007669"/>
    <property type="project" value="TreeGrafter"/>
</dbReference>
<protein>
    <submittedName>
        <fullName evidence="12">Lariat debranching enzyme</fullName>
    </submittedName>
</protein>
<comment type="cofactor">
    <cofactor evidence="2">
        <name>Zn(2+)</name>
        <dbReference type="ChEBI" id="CHEBI:29105"/>
    </cofactor>
</comment>
<evidence type="ECO:0000256" key="10">
    <source>
        <dbReference type="SAM" id="MobiDB-lite"/>
    </source>
</evidence>
<evidence type="ECO:0000259" key="11">
    <source>
        <dbReference type="SMART" id="SM01124"/>
    </source>
</evidence>
<dbReference type="EMBL" id="PTQR01000066">
    <property type="protein sequence ID" value="TKX22563.1"/>
    <property type="molecule type" value="Genomic_DNA"/>
</dbReference>
<dbReference type="PANTHER" id="PTHR12849:SF0">
    <property type="entry name" value="LARIAT DEBRANCHING ENZYME"/>
    <property type="match status" value="1"/>
</dbReference>
<feature type="region of interest" description="Disordered" evidence="10">
    <location>
        <begin position="322"/>
        <end position="347"/>
    </location>
</feature>
<evidence type="ECO:0000256" key="5">
    <source>
        <dbReference type="ARBA" id="ARBA00022801"/>
    </source>
</evidence>
<dbReference type="CDD" id="cd00844">
    <property type="entry name" value="MPP_Dbr1_N"/>
    <property type="match status" value="1"/>
</dbReference>
<keyword evidence="9" id="KW-0539">Nucleus</keyword>
<dbReference type="PANTHER" id="PTHR12849">
    <property type="entry name" value="RNA LARIAT DEBRANCHING ENZYME"/>
    <property type="match status" value="1"/>
</dbReference>
<dbReference type="SMART" id="SM01124">
    <property type="entry name" value="DBR1"/>
    <property type="match status" value="1"/>
</dbReference>
<feature type="compositionally biased region" description="Polar residues" evidence="10">
    <location>
        <begin position="286"/>
        <end position="298"/>
    </location>
</feature>
<evidence type="ECO:0000256" key="3">
    <source>
        <dbReference type="ARBA" id="ARBA00004123"/>
    </source>
</evidence>
<feature type="compositionally biased region" description="Gly residues" evidence="10">
    <location>
        <begin position="538"/>
        <end position="564"/>
    </location>
</feature>
<feature type="compositionally biased region" description="Basic and acidic residues" evidence="10">
    <location>
        <begin position="522"/>
        <end position="537"/>
    </location>
</feature>
<keyword evidence="8" id="KW-0464">Manganese</keyword>
<dbReference type="Pfam" id="PF05011">
    <property type="entry name" value="DBR1"/>
    <property type="match status" value="1"/>
</dbReference>